<accession>A0AA37TBC5</accession>
<feature type="region of interest" description="Disordered" evidence="1">
    <location>
        <begin position="33"/>
        <end position="58"/>
    </location>
</feature>
<evidence type="ECO:0000256" key="1">
    <source>
        <dbReference type="SAM" id="MobiDB-lite"/>
    </source>
</evidence>
<protein>
    <recommendedName>
        <fullName evidence="5">Secreted protein</fullName>
    </recommendedName>
</protein>
<proteinExistence type="predicted"/>
<dbReference type="EMBL" id="BSPL01000008">
    <property type="protein sequence ID" value="GLS68880.1"/>
    <property type="molecule type" value="Genomic_DNA"/>
</dbReference>
<organism evidence="3 4">
    <name type="scientific">Methylobacterium tardum</name>
    <dbReference type="NCBI Taxonomy" id="374432"/>
    <lineage>
        <taxon>Bacteria</taxon>
        <taxon>Pseudomonadati</taxon>
        <taxon>Pseudomonadota</taxon>
        <taxon>Alphaproteobacteria</taxon>
        <taxon>Hyphomicrobiales</taxon>
        <taxon>Methylobacteriaceae</taxon>
        <taxon>Methylobacterium</taxon>
    </lineage>
</organism>
<keyword evidence="2" id="KW-0732">Signal</keyword>
<feature type="region of interest" description="Disordered" evidence="1">
    <location>
        <begin position="69"/>
        <end position="88"/>
    </location>
</feature>
<reference evidence="4" key="1">
    <citation type="journal article" date="2019" name="Int. J. Syst. Evol. Microbiol.">
        <title>The Global Catalogue of Microorganisms (GCM) 10K type strain sequencing project: providing services to taxonomists for standard genome sequencing and annotation.</title>
        <authorList>
            <consortium name="The Broad Institute Genomics Platform"/>
            <consortium name="The Broad Institute Genome Sequencing Center for Infectious Disease"/>
            <person name="Wu L."/>
            <person name="Ma J."/>
        </authorList>
    </citation>
    <scope>NUCLEOTIDE SEQUENCE [LARGE SCALE GENOMIC DNA]</scope>
    <source>
        <strain evidence="4">NBRC 103632</strain>
    </source>
</reference>
<gene>
    <name evidence="3" type="ORF">GCM10007890_08920</name>
</gene>
<evidence type="ECO:0000313" key="3">
    <source>
        <dbReference type="EMBL" id="GLS68880.1"/>
    </source>
</evidence>
<keyword evidence="4" id="KW-1185">Reference proteome</keyword>
<dbReference type="AlphaFoldDB" id="A0AA37TBC5"/>
<evidence type="ECO:0000256" key="2">
    <source>
        <dbReference type="SAM" id="SignalP"/>
    </source>
</evidence>
<sequence>MPSFGGSLPMPIPRAACIAALLLVASPLLEPAGAADWPRDRHGPRPIRDRSTVRAVPPVPPPVLVRGYLPRNHNIPMYNEPPRREPVW</sequence>
<dbReference type="Proteomes" id="UP001157440">
    <property type="component" value="Unassembled WGS sequence"/>
</dbReference>
<feature type="compositionally biased region" description="Basic and acidic residues" evidence="1">
    <location>
        <begin position="37"/>
        <end position="52"/>
    </location>
</feature>
<comment type="caution">
    <text evidence="3">The sequence shown here is derived from an EMBL/GenBank/DDBJ whole genome shotgun (WGS) entry which is preliminary data.</text>
</comment>
<evidence type="ECO:0000313" key="4">
    <source>
        <dbReference type="Proteomes" id="UP001157440"/>
    </source>
</evidence>
<feature type="chain" id="PRO_5041215038" description="Secreted protein" evidence="2">
    <location>
        <begin position="35"/>
        <end position="88"/>
    </location>
</feature>
<feature type="signal peptide" evidence="2">
    <location>
        <begin position="1"/>
        <end position="34"/>
    </location>
</feature>
<name>A0AA37TBC5_9HYPH</name>
<evidence type="ECO:0008006" key="5">
    <source>
        <dbReference type="Google" id="ProtNLM"/>
    </source>
</evidence>